<evidence type="ECO:0000256" key="1">
    <source>
        <dbReference type="SAM" id="MobiDB-lite"/>
    </source>
</evidence>
<keyword evidence="3" id="KW-1185">Reference proteome</keyword>
<comment type="caution">
    <text evidence="2">The sequence shown here is derived from an EMBL/GenBank/DDBJ whole genome shotgun (WGS) entry which is preliminary data.</text>
</comment>
<gene>
    <name evidence="2" type="ORF">AVEN_242434_1</name>
</gene>
<organism evidence="2 3">
    <name type="scientific">Araneus ventricosus</name>
    <name type="common">Orbweaver spider</name>
    <name type="synonym">Epeira ventricosa</name>
    <dbReference type="NCBI Taxonomy" id="182803"/>
    <lineage>
        <taxon>Eukaryota</taxon>
        <taxon>Metazoa</taxon>
        <taxon>Ecdysozoa</taxon>
        <taxon>Arthropoda</taxon>
        <taxon>Chelicerata</taxon>
        <taxon>Arachnida</taxon>
        <taxon>Araneae</taxon>
        <taxon>Araneomorphae</taxon>
        <taxon>Entelegynae</taxon>
        <taxon>Araneoidea</taxon>
        <taxon>Araneidae</taxon>
        <taxon>Araneus</taxon>
    </lineage>
</organism>
<feature type="region of interest" description="Disordered" evidence="1">
    <location>
        <begin position="163"/>
        <end position="201"/>
    </location>
</feature>
<name>A0A4Y2LEK1_ARAVE</name>
<dbReference type="AlphaFoldDB" id="A0A4Y2LEK1"/>
<feature type="compositionally biased region" description="Polar residues" evidence="1">
    <location>
        <begin position="191"/>
        <end position="201"/>
    </location>
</feature>
<evidence type="ECO:0000313" key="3">
    <source>
        <dbReference type="Proteomes" id="UP000499080"/>
    </source>
</evidence>
<proteinExistence type="predicted"/>
<dbReference type="Proteomes" id="UP000499080">
    <property type="component" value="Unassembled WGS sequence"/>
</dbReference>
<evidence type="ECO:0000313" key="2">
    <source>
        <dbReference type="EMBL" id="GBN13201.1"/>
    </source>
</evidence>
<protein>
    <submittedName>
        <fullName evidence="2">Uncharacterized protein</fullName>
    </submittedName>
</protein>
<reference evidence="2 3" key="1">
    <citation type="journal article" date="2019" name="Sci. Rep.">
        <title>Orb-weaving spider Araneus ventricosus genome elucidates the spidroin gene catalogue.</title>
        <authorList>
            <person name="Kono N."/>
            <person name="Nakamura H."/>
            <person name="Ohtoshi R."/>
            <person name="Moran D.A.P."/>
            <person name="Shinohara A."/>
            <person name="Yoshida Y."/>
            <person name="Fujiwara M."/>
            <person name="Mori M."/>
            <person name="Tomita M."/>
            <person name="Arakawa K."/>
        </authorList>
    </citation>
    <scope>NUCLEOTIDE SEQUENCE [LARGE SCALE GENOMIC DNA]</scope>
</reference>
<sequence length="201" mass="22671">MIIAVSESKYFVFYVLFQYKNRITVVSEHHIKSIFVLVIQLKIRNQLFSTSPLRSFCRWKNRKGKVVEGIPRYFDDQVSDPKLLIQYFKPPQSPSVIYSTLPFFIQGKPQKGEEEGDLMISETNLRSCSGTCASRRGGTPENTPPRSCFNLLILLLTSSFPRSRGGNENRIKTGTKKFLASSPKLDPPPTNFSCSVASPLG</sequence>
<dbReference type="EMBL" id="BGPR01005758">
    <property type="protein sequence ID" value="GBN13201.1"/>
    <property type="molecule type" value="Genomic_DNA"/>
</dbReference>
<accession>A0A4Y2LEK1</accession>